<dbReference type="Pfam" id="PF03640">
    <property type="entry name" value="Lipoprotein_15"/>
    <property type="match status" value="2"/>
</dbReference>
<reference evidence="3 4" key="1">
    <citation type="submission" date="2019-08" db="EMBL/GenBank/DDBJ databases">
        <title>Subclass B2 metallo-beta lactamase from Pseudomonas synxantha.</title>
        <authorList>
            <person name="Poirel L."/>
            <person name="Palmieri M."/>
            <person name="Masseron A."/>
            <person name="Perreten V."/>
            <person name="Nordman P."/>
        </authorList>
    </citation>
    <scope>NUCLEOTIDE SEQUENCE [LARGE SCALE GENOMIC DNA]</scope>
    <source>
        <strain evidence="3 4">MCP106</strain>
    </source>
</reference>
<accession>A0A5D3G7B5</accession>
<dbReference type="InterPro" id="IPR005297">
    <property type="entry name" value="Lipoprotein_repeat"/>
</dbReference>
<sequence length="127" mass="13810">MTYSTISWKALLLSAALALPGLAFAAEPAMTKEGMLVDHKGMTLYTFDKDADGKSVCKDQCATNWPPLKAESTDTTTGDGDWTVITRDDQTSQWAYKGKPVYTYKDDKKAGDKTGDGKGGAWHIIKP</sequence>
<dbReference type="GO" id="GO:0043448">
    <property type="term" value="P:alkane catabolic process"/>
    <property type="evidence" value="ECO:0007669"/>
    <property type="project" value="TreeGrafter"/>
</dbReference>
<proteinExistence type="predicted"/>
<organism evidence="3 4">
    <name type="scientific">Pseudomonas synxantha</name>
    <dbReference type="NCBI Taxonomy" id="47883"/>
    <lineage>
        <taxon>Bacteria</taxon>
        <taxon>Pseudomonadati</taxon>
        <taxon>Pseudomonadota</taxon>
        <taxon>Gammaproteobacteria</taxon>
        <taxon>Pseudomonadales</taxon>
        <taxon>Pseudomonadaceae</taxon>
        <taxon>Pseudomonas</taxon>
    </lineage>
</organism>
<evidence type="ECO:0000313" key="3">
    <source>
        <dbReference type="EMBL" id="TYK56331.1"/>
    </source>
</evidence>
<comment type="caution">
    <text evidence="3">The sequence shown here is derived from an EMBL/GenBank/DDBJ whole genome shotgun (WGS) entry which is preliminary data.</text>
</comment>
<dbReference type="PIRSF" id="PIRSF029720">
    <property type="entry name" value="UCP029720"/>
    <property type="match status" value="1"/>
</dbReference>
<dbReference type="RefSeq" id="WP_078822653.1">
    <property type="nucleotide sequence ID" value="NZ_MSDH01000040.1"/>
</dbReference>
<reference evidence="3 4" key="2">
    <citation type="submission" date="2019-08" db="EMBL/GenBank/DDBJ databases">
        <authorList>
            <person name="Brilhante M."/>
            <person name="Perreten V."/>
        </authorList>
    </citation>
    <scope>NUCLEOTIDE SEQUENCE [LARGE SCALE GENOMIC DNA]</scope>
    <source>
        <strain evidence="3 4">MCP106</strain>
    </source>
</reference>
<evidence type="ECO:0008006" key="5">
    <source>
        <dbReference type="Google" id="ProtNLM"/>
    </source>
</evidence>
<gene>
    <name evidence="3" type="ORF">FXO26_18310</name>
</gene>
<feature type="compositionally biased region" description="Basic and acidic residues" evidence="1">
    <location>
        <begin position="106"/>
        <end position="116"/>
    </location>
</feature>
<dbReference type="AlphaFoldDB" id="A0A5D3G7B5"/>
<evidence type="ECO:0000256" key="1">
    <source>
        <dbReference type="SAM" id="MobiDB-lite"/>
    </source>
</evidence>
<evidence type="ECO:0000256" key="2">
    <source>
        <dbReference type="SAM" id="SignalP"/>
    </source>
</evidence>
<feature type="chain" id="PRO_5024284609" description="Lipoprotein" evidence="2">
    <location>
        <begin position="26"/>
        <end position="127"/>
    </location>
</feature>
<name>A0A5D3G7B5_9PSED</name>
<dbReference type="InterPro" id="IPR014558">
    <property type="entry name" value="UCP029720"/>
</dbReference>
<dbReference type="PANTHER" id="PTHR39335:SF1">
    <property type="entry name" value="BLL4220 PROTEIN"/>
    <property type="match status" value="1"/>
</dbReference>
<protein>
    <recommendedName>
        <fullName evidence="5">Lipoprotein</fullName>
    </recommendedName>
</protein>
<evidence type="ECO:0000313" key="4">
    <source>
        <dbReference type="Proteomes" id="UP000324029"/>
    </source>
</evidence>
<feature type="signal peptide" evidence="2">
    <location>
        <begin position="1"/>
        <end position="25"/>
    </location>
</feature>
<keyword evidence="2" id="KW-0732">Signal</keyword>
<dbReference type="EMBL" id="VSRO01000009">
    <property type="protein sequence ID" value="TYK56331.1"/>
    <property type="molecule type" value="Genomic_DNA"/>
</dbReference>
<dbReference type="Proteomes" id="UP000324029">
    <property type="component" value="Unassembled WGS sequence"/>
</dbReference>
<feature type="region of interest" description="Disordered" evidence="1">
    <location>
        <begin position="106"/>
        <end position="127"/>
    </location>
</feature>
<dbReference type="PANTHER" id="PTHR39335">
    <property type="entry name" value="BLL4220 PROTEIN"/>
    <property type="match status" value="1"/>
</dbReference>